<evidence type="ECO:0000256" key="1">
    <source>
        <dbReference type="ARBA" id="ARBA00009670"/>
    </source>
</evidence>
<dbReference type="SUPFAM" id="SSF56112">
    <property type="entry name" value="Protein kinase-like (PK-like)"/>
    <property type="match status" value="1"/>
</dbReference>
<feature type="transmembrane region" description="Helical" evidence="2">
    <location>
        <begin position="612"/>
        <end position="633"/>
    </location>
</feature>
<organism evidence="4 5">
    <name type="scientific">Nakamurella endophytica</name>
    <dbReference type="NCBI Taxonomy" id="1748367"/>
    <lineage>
        <taxon>Bacteria</taxon>
        <taxon>Bacillati</taxon>
        <taxon>Actinomycetota</taxon>
        <taxon>Actinomycetes</taxon>
        <taxon>Nakamurellales</taxon>
        <taxon>Nakamurellaceae</taxon>
        <taxon>Nakamurella</taxon>
    </lineage>
</organism>
<dbReference type="Gene3D" id="1.10.510.10">
    <property type="entry name" value="Transferase(Phosphotransferase) domain 1"/>
    <property type="match status" value="1"/>
</dbReference>
<keyword evidence="4" id="KW-0830">Ubiquinone</keyword>
<name>A0A917T8Y4_9ACTN</name>
<evidence type="ECO:0000313" key="4">
    <source>
        <dbReference type="EMBL" id="GGM14839.1"/>
    </source>
</evidence>
<gene>
    <name evidence="4" type="primary">ubiB</name>
    <name evidence="4" type="ORF">GCM10011594_38540</name>
</gene>
<protein>
    <submittedName>
        <fullName evidence="4">Ubiquinone biosynthesis protein UbiB</fullName>
    </submittedName>
</protein>
<dbReference type="GO" id="GO:0005524">
    <property type="term" value="F:ATP binding"/>
    <property type="evidence" value="ECO:0007669"/>
    <property type="project" value="InterPro"/>
</dbReference>
<dbReference type="RefSeq" id="WP_188944449.1">
    <property type="nucleotide sequence ID" value="NZ_BMNA01000013.1"/>
</dbReference>
<dbReference type="InterPro" id="IPR000719">
    <property type="entry name" value="Prot_kinase_dom"/>
</dbReference>
<evidence type="ECO:0000256" key="2">
    <source>
        <dbReference type="SAM" id="Phobius"/>
    </source>
</evidence>
<comment type="caution">
    <text evidence="4">The sequence shown here is derived from an EMBL/GenBank/DDBJ whole genome shotgun (WGS) entry which is preliminary data.</text>
</comment>
<accession>A0A917T8Y4</accession>
<dbReference type="PANTHER" id="PTHR10566:SF113">
    <property type="entry name" value="PROTEIN ACTIVITY OF BC1 COMPLEX KINASE 7, CHLOROPLASTIC"/>
    <property type="match status" value="1"/>
</dbReference>
<dbReference type="Proteomes" id="UP000655208">
    <property type="component" value="Unassembled WGS sequence"/>
</dbReference>
<reference evidence="4" key="1">
    <citation type="journal article" date="2014" name="Int. J. Syst. Evol. Microbiol.">
        <title>Complete genome sequence of Corynebacterium casei LMG S-19264T (=DSM 44701T), isolated from a smear-ripened cheese.</title>
        <authorList>
            <consortium name="US DOE Joint Genome Institute (JGI-PGF)"/>
            <person name="Walter F."/>
            <person name="Albersmeier A."/>
            <person name="Kalinowski J."/>
            <person name="Ruckert C."/>
        </authorList>
    </citation>
    <scope>NUCLEOTIDE SEQUENCE</scope>
    <source>
        <strain evidence="4">CGMCC 4.7308</strain>
    </source>
</reference>
<evidence type="ECO:0000259" key="3">
    <source>
        <dbReference type="PROSITE" id="PS50011"/>
    </source>
</evidence>
<dbReference type="InterPro" id="IPR050154">
    <property type="entry name" value="UbiB_kinase"/>
</dbReference>
<feature type="transmembrane region" description="Helical" evidence="2">
    <location>
        <begin position="64"/>
        <end position="87"/>
    </location>
</feature>
<keyword evidence="2" id="KW-0472">Membrane</keyword>
<dbReference type="InterPro" id="IPR004147">
    <property type="entry name" value="ABC1_dom"/>
</dbReference>
<dbReference type="Pfam" id="PF03109">
    <property type="entry name" value="ABC1"/>
    <property type="match status" value="1"/>
</dbReference>
<proteinExistence type="inferred from homology"/>
<sequence length="643" mass="68327">MSLWDAVFGIIFLLVVGFLSGRILGVRRGAVRSLVAGVLGSLIGVTVAGVVVEHARTARAIADLDIADFGFALLATMVMSIVLEVLLRPRRDRKRLSTRARLRAAVTVGGRLWEVSRIARRHGLAGRRVVSRNTAATPETALRVRLFLEDCGGIFVKFGQIASTRSDLLSAPMVAELAELQSSVRPIPVDDVLEQIHRTLDAPVAQTFARFDREPLAAASIGQTHTAVLPDGRPVVVKVRRPDVEVGLARDAAVLRWATRVVSRRSAAARTLGLERLAQELVQSVESELDFVHEAANGRALRAVPAPDGVSVPAVVTELTSEAVLVLERVDGRPLSDTAAVDATPVARPVLADRLFQSFLTQMLQAGVFHADPHPGNILIDRAGTLWFIDFGAVGILDPITLEAVHLMGAGIGTGEPALVARALRSLAGPAGESLDLQAVTVELSQLLSEQLHGGGFDPRSLQRIIELMGRHGIPVPPALTVLARALLTLEGTLRVLDSRFQLAGAAAAHLRGALDVSAGSLRSVLEREAMRTLPSLRALPGLVEDIALQVRSGRLAVQVDPLSATARHAATQWVDGMLFAAVAAVGLLSSTAMLVGAVFAGDRSGVGVLQAVGYIGLVLSSVMLMRVVAQILRRRDEPPPAR</sequence>
<dbReference type="InterPro" id="IPR011009">
    <property type="entry name" value="Kinase-like_dom_sf"/>
</dbReference>
<comment type="similarity">
    <text evidence="1">Belongs to the protein kinase superfamily. ADCK protein kinase family.</text>
</comment>
<feature type="transmembrane region" description="Helical" evidence="2">
    <location>
        <begin position="578"/>
        <end position="600"/>
    </location>
</feature>
<dbReference type="PANTHER" id="PTHR10566">
    <property type="entry name" value="CHAPERONE-ACTIVITY OF BC1 COMPLEX CABC1 -RELATED"/>
    <property type="match status" value="1"/>
</dbReference>
<keyword evidence="2" id="KW-0812">Transmembrane</keyword>
<dbReference type="CDD" id="cd05121">
    <property type="entry name" value="ABC1_ADCK3-like"/>
    <property type="match status" value="1"/>
</dbReference>
<feature type="transmembrane region" description="Helical" evidence="2">
    <location>
        <begin position="6"/>
        <end position="24"/>
    </location>
</feature>
<dbReference type="GO" id="GO:0004672">
    <property type="term" value="F:protein kinase activity"/>
    <property type="evidence" value="ECO:0007669"/>
    <property type="project" value="InterPro"/>
</dbReference>
<evidence type="ECO:0000313" key="5">
    <source>
        <dbReference type="Proteomes" id="UP000655208"/>
    </source>
</evidence>
<dbReference type="EMBL" id="BMNA01000013">
    <property type="protein sequence ID" value="GGM14839.1"/>
    <property type="molecule type" value="Genomic_DNA"/>
</dbReference>
<reference evidence="4" key="2">
    <citation type="submission" date="2020-09" db="EMBL/GenBank/DDBJ databases">
        <authorList>
            <person name="Sun Q."/>
            <person name="Zhou Y."/>
        </authorList>
    </citation>
    <scope>NUCLEOTIDE SEQUENCE</scope>
    <source>
        <strain evidence="4">CGMCC 4.7308</strain>
    </source>
</reference>
<feature type="transmembrane region" description="Helical" evidence="2">
    <location>
        <begin position="31"/>
        <end position="52"/>
    </location>
</feature>
<dbReference type="PROSITE" id="PS50011">
    <property type="entry name" value="PROTEIN_KINASE_DOM"/>
    <property type="match status" value="1"/>
</dbReference>
<keyword evidence="2" id="KW-1133">Transmembrane helix</keyword>
<feature type="domain" description="Protein kinase" evidence="3">
    <location>
        <begin position="240"/>
        <end position="511"/>
    </location>
</feature>
<dbReference type="AlphaFoldDB" id="A0A917T8Y4"/>
<keyword evidence="5" id="KW-1185">Reference proteome</keyword>